<feature type="region of interest" description="Disordered" evidence="6">
    <location>
        <begin position="1"/>
        <end position="36"/>
    </location>
</feature>
<dbReference type="GO" id="GO:0046872">
    <property type="term" value="F:metal ion binding"/>
    <property type="evidence" value="ECO:0007669"/>
    <property type="project" value="UniProtKB-KW"/>
</dbReference>
<keyword evidence="2 4" id="KW-0479">Metal-binding</keyword>
<feature type="binding site" evidence="4">
    <location>
        <position position="125"/>
    </location>
    <ligand>
        <name>Mn(2+)</name>
        <dbReference type="ChEBI" id="CHEBI:29035"/>
        <label>1</label>
    </ligand>
</feature>
<gene>
    <name evidence="7" type="ORF">C487_10317</name>
</gene>
<dbReference type="eggNOG" id="arCOG01700">
    <property type="taxonomic scope" value="Archaea"/>
</dbReference>
<dbReference type="AlphaFoldDB" id="L9YT77"/>
<evidence type="ECO:0000256" key="4">
    <source>
        <dbReference type="PIRSR" id="PIRSR036979-1"/>
    </source>
</evidence>
<dbReference type="InterPro" id="IPR020855">
    <property type="entry name" value="Ureohydrolase_Mn_BS"/>
</dbReference>
<accession>L9YT77</accession>
<comment type="cofactor">
    <cofactor evidence="4">
        <name>Mn(2+)</name>
        <dbReference type="ChEBI" id="CHEBI:29035"/>
    </cofactor>
    <text evidence="4">Binds 2 manganese ions per subunit.</text>
</comment>
<keyword evidence="4" id="KW-0464">Manganese</keyword>
<dbReference type="GO" id="GO:0008783">
    <property type="term" value="F:agmatinase activity"/>
    <property type="evidence" value="ECO:0007669"/>
    <property type="project" value="TreeGrafter"/>
</dbReference>
<evidence type="ECO:0000256" key="5">
    <source>
        <dbReference type="RuleBase" id="RU003684"/>
    </source>
</evidence>
<dbReference type="PROSITE" id="PS51409">
    <property type="entry name" value="ARGINASE_2"/>
    <property type="match status" value="1"/>
</dbReference>
<dbReference type="PANTHER" id="PTHR11358">
    <property type="entry name" value="ARGINASE/AGMATINASE"/>
    <property type="match status" value="1"/>
</dbReference>
<feature type="binding site" evidence="4">
    <location>
        <position position="225"/>
    </location>
    <ligand>
        <name>Mn(2+)</name>
        <dbReference type="ChEBI" id="CHEBI:29035"/>
        <label>1</label>
    </ligand>
</feature>
<evidence type="ECO:0000313" key="8">
    <source>
        <dbReference type="Proteomes" id="UP000011618"/>
    </source>
</evidence>
<feature type="binding site" evidence="4">
    <location>
        <position position="144"/>
    </location>
    <ligand>
        <name>Mn(2+)</name>
        <dbReference type="ChEBI" id="CHEBI:29035"/>
        <label>1</label>
    </ligand>
</feature>
<dbReference type="InterPro" id="IPR006035">
    <property type="entry name" value="Ureohydrolase"/>
</dbReference>
<dbReference type="PATRIC" id="fig|1227495.3.peg.2068"/>
<dbReference type="EMBL" id="AOII01000066">
    <property type="protein sequence ID" value="ELY76886.1"/>
    <property type="molecule type" value="Genomic_DNA"/>
</dbReference>
<feature type="binding site" evidence="4">
    <location>
        <position position="146"/>
    </location>
    <ligand>
        <name>Mn(2+)</name>
        <dbReference type="ChEBI" id="CHEBI:29035"/>
        <label>1</label>
    </ligand>
</feature>
<comment type="similarity">
    <text evidence="1">Belongs to the arginase family. Agmatinase subfamily.</text>
</comment>
<evidence type="ECO:0000313" key="7">
    <source>
        <dbReference type="EMBL" id="ELY76886.1"/>
    </source>
</evidence>
<evidence type="ECO:0000256" key="3">
    <source>
        <dbReference type="ARBA" id="ARBA00022801"/>
    </source>
</evidence>
<dbReference type="SUPFAM" id="SSF52768">
    <property type="entry name" value="Arginase/deacetylase"/>
    <property type="match status" value="1"/>
</dbReference>
<dbReference type="PROSITE" id="PS01053">
    <property type="entry name" value="ARGINASE_1"/>
    <property type="match status" value="1"/>
</dbReference>
<dbReference type="Proteomes" id="UP000011618">
    <property type="component" value="Unassembled WGS sequence"/>
</dbReference>
<dbReference type="Gene3D" id="3.40.800.10">
    <property type="entry name" value="Ureohydrolase domain"/>
    <property type="match status" value="1"/>
</dbReference>
<feature type="binding site" evidence="4">
    <location>
        <position position="148"/>
    </location>
    <ligand>
        <name>Mn(2+)</name>
        <dbReference type="ChEBI" id="CHEBI:29035"/>
        <label>1</label>
    </ligand>
</feature>
<feature type="binding site" evidence="4">
    <location>
        <position position="227"/>
    </location>
    <ligand>
        <name>Mn(2+)</name>
        <dbReference type="ChEBI" id="CHEBI:29035"/>
        <label>1</label>
    </ligand>
</feature>
<dbReference type="RefSeq" id="WP_006185623.1">
    <property type="nucleotide sequence ID" value="NZ_AOII01000066.1"/>
</dbReference>
<dbReference type="OrthoDB" id="7186at2157"/>
<evidence type="ECO:0000256" key="2">
    <source>
        <dbReference type="ARBA" id="ARBA00022723"/>
    </source>
</evidence>
<reference evidence="7 8" key="1">
    <citation type="journal article" date="2014" name="PLoS Genet.">
        <title>Phylogenetically driven sequencing of extremely halophilic archaea reveals strategies for static and dynamic osmo-response.</title>
        <authorList>
            <person name="Becker E.A."/>
            <person name="Seitzer P.M."/>
            <person name="Tritt A."/>
            <person name="Larsen D."/>
            <person name="Krusor M."/>
            <person name="Yao A.I."/>
            <person name="Wu D."/>
            <person name="Madern D."/>
            <person name="Eisen J.A."/>
            <person name="Darling A.E."/>
            <person name="Facciotti M.T."/>
        </authorList>
    </citation>
    <scope>NUCLEOTIDE SEQUENCE [LARGE SCALE GENOMIC DNA]</scope>
    <source>
        <strain evidence="7 8">DSM 3751</strain>
    </source>
</reference>
<sequence>MFPGATDEREGTDAAAQSDRDGDSDTGGPESTRGGANFVVVGAPLDATTTFQPGTRFGPRRIRSFAEPFDDYDHRTDRYFSELGVVDRGDVRAWDDVEAYLEYLTSTIREAVWNDAVPLLLGGEHTVSLAGVRAVEPEVFVCCDAHLDLYDAYDGNPLSHAAVTRRILEDVASVEDVIVLGARTGSEAEWERAADDDVTVVPPEDVGEWTPGDRLADREVYLSVDIDAADPGYAPGTGTTEPFGLEPRELRDVVRSVASHADGFDVVEVNDRDDGQAAALAAKLVREFVYSHVDG</sequence>
<name>L9YT77_9EURY</name>
<protein>
    <submittedName>
        <fullName evidence="7">Agmatinase</fullName>
    </submittedName>
</protein>
<dbReference type="Pfam" id="PF00491">
    <property type="entry name" value="Arginase"/>
    <property type="match status" value="1"/>
</dbReference>
<dbReference type="InterPro" id="IPR023696">
    <property type="entry name" value="Ureohydrolase_dom_sf"/>
</dbReference>
<keyword evidence="3 5" id="KW-0378">Hydrolase</keyword>
<dbReference type="PIRSF" id="PIRSF036979">
    <property type="entry name" value="Arginase"/>
    <property type="match status" value="1"/>
</dbReference>
<dbReference type="InterPro" id="IPR005925">
    <property type="entry name" value="Agmatinase-rel"/>
</dbReference>
<proteinExistence type="inferred from homology"/>
<evidence type="ECO:0000256" key="6">
    <source>
        <dbReference type="SAM" id="MobiDB-lite"/>
    </source>
</evidence>
<organism evidence="7 8">
    <name type="scientific">Natrinema pallidum DSM 3751</name>
    <dbReference type="NCBI Taxonomy" id="1227495"/>
    <lineage>
        <taxon>Archaea</taxon>
        <taxon>Methanobacteriati</taxon>
        <taxon>Methanobacteriota</taxon>
        <taxon>Stenosarchaea group</taxon>
        <taxon>Halobacteria</taxon>
        <taxon>Halobacteriales</taxon>
        <taxon>Natrialbaceae</taxon>
        <taxon>Natrinema</taxon>
    </lineage>
</organism>
<evidence type="ECO:0000256" key="1">
    <source>
        <dbReference type="ARBA" id="ARBA00009227"/>
    </source>
</evidence>
<dbReference type="PANTHER" id="PTHR11358:SF26">
    <property type="entry name" value="GUANIDINO ACID HYDROLASE, MITOCHONDRIAL"/>
    <property type="match status" value="1"/>
</dbReference>
<dbReference type="NCBIfam" id="TIGR01230">
    <property type="entry name" value="agmatinase"/>
    <property type="match status" value="1"/>
</dbReference>
<feature type="compositionally biased region" description="Basic and acidic residues" evidence="6">
    <location>
        <begin position="1"/>
        <end position="23"/>
    </location>
</feature>
<dbReference type="CDD" id="cd11593">
    <property type="entry name" value="Agmatinase-like_2"/>
    <property type="match status" value="1"/>
</dbReference>
<comment type="caution">
    <text evidence="7">The sequence shown here is derived from an EMBL/GenBank/DDBJ whole genome shotgun (WGS) entry which is preliminary data.</text>
</comment>
<dbReference type="GO" id="GO:0033389">
    <property type="term" value="P:putrescine biosynthetic process from arginine, via agmatine"/>
    <property type="evidence" value="ECO:0007669"/>
    <property type="project" value="TreeGrafter"/>
</dbReference>